<name>A0A0F9GY02_9ZZZZ</name>
<sequence length="46" mass="4606">MTDRARPVAKAVPLPMTMPGLVVTGVALLLMTAAALAQEGGDDQAG</sequence>
<dbReference type="AlphaFoldDB" id="A0A0F9GY02"/>
<gene>
    <name evidence="1" type="ORF">LCGC14_2129580</name>
</gene>
<organism evidence="1">
    <name type="scientific">marine sediment metagenome</name>
    <dbReference type="NCBI Taxonomy" id="412755"/>
    <lineage>
        <taxon>unclassified sequences</taxon>
        <taxon>metagenomes</taxon>
        <taxon>ecological metagenomes</taxon>
    </lineage>
</organism>
<dbReference type="EMBL" id="LAZR01026678">
    <property type="protein sequence ID" value="KKL67977.1"/>
    <property type="molecule type" value="Genomic_DNA"/>
</dbReference>
<protein>
    <submittedName>
        <fullName evidence="1">Uncharacterized protein</fullName>
    </submittedName>
</protein>
<accession>A0A0F9GY02</accession>
<reference evidence="1" key="1">
    <citation type="journal article" date="2015" name="Nature">
        <title>Complex archaea that bridge the gap between prokaryotes and eukaryotes.</title>
        <authorList>
            <person name="Spang A."/>
            <person name="Saw J.H."/>
            <person name="Jorgensen S.L."/>
            <person name="Zaremba-Niedzwiedzka K."/>
            <person name="Martijn J."/>
            <person name="Lind A.E."/>
            <person name="van Eijk R."/>
            <person name="Schleper C."/>
            <person name="Guy L."/>
            <person name="Ettema T.J."/>
        </authorList>
    </citation>
    <scope>NUCLEOTIDE SEQUENCE</scope>
</reference>
<proteinExistence type="predicted"/>
<evidence type="ECO:0000313" key="1">
    <source>
        <dbReference type="EMBL" id="KKL67977.1"/>
    </source>
</evidence>
<comment type="caution">
    <text evidence="1">The sequence shown here is derived from an EMBL/GenBank/DDBJ whole genome shotgun (WGS) entry which is preliminary data.</text>
</comment>